<dbReference type="InterPro" id="IPR025110">
    <property type="entry name" value="AMP-bd_C"/>
</dbReference>
<sequence length="566" mass="61945">MSQSPAHQAFRTARNTLLDAYGDYEKALDTFAWPQFDGQFNWAIDWFDAVARGNTNTALWIVEEDGTEAKYSFADMADRSDQVGRWLLQIGVKQGDAVMLMLGNQVELWESMLAVMKIGAVLMPTTTAAGPADLTDRVARGGARAVIANSADADKFADVAGDYLRIVVSGASDGWLDYRQAYAVQPEPFETVTAPTDPMLYYFTSGTTSRPKLVEHTQISYPVGHLSTTYFLGLRPGDVHLNISSPGWAKHAWSCFFAPWIAEATIFIYNYTRFDANALLQQIRRAHVTTFCAPPTVWRMLIQADLGGGAGSLREAIGAGEPLNPEVISHVQREWGLTIRDGFGQTETTALVGNTPGSALKSGSMGRPLPGVPVVIVDPATGELADEGEICLDLASAPTNLMTGYVNDQAKTQRVMEGGYYHTGDVAARDSDGYITYVGRTDDVFKASDYKISPFELESVLIEHPAVAEAAVVPAPDETRLAVPKAYVALAAGWEPNEQTAIEILSYARQHLAPYLRVRRIEFFELPKTISGKIRRVELRAREEAATERIATEFRDDGIRGDRASG</sequence>
<dbReference type="InterPro" id="IPR045851">
    <property type="entry name" value="AMP-bd_C_sf"/>
</dbReference>
<evidence type="ECO:0000256" key="1">
    <source>
        <dbReference type="ARBA" id="ARBA00006432"/>
    </source>
</evidence>
<dbReference type="GO" id="GO:0006637">
    <property type="term" value="P:acyl-CoA metabolic process"/>
    <property type="evidence" value="ECO:0007669"/>
    <property type="project" value="TreeGrafter"/>
</dbReference>
<dbReference type="PANTHER" id="PTHR43605:SF10">
    <property type="entry name" value="ACYL-COA SYNTHETASE MEDIUM CHAIN FAMILY MEMBER 3"/>
    <property type="match status" value="1"/>
</dbReference>
<evidence type="ECO:0000256" key="3">
    <source>
        <dbReference type="ARBA" id="ARBA00022741"/>
    </source>
</evidence>
<dbReference type="GO" id="GO:0016405">
    <property type="term" value="F:CoA-ligase activity"/>
    <property type="evidence" value="ECO:0007669"/>
    <property type="project" value="UniProtKB-ARBA"/>
</dbReference>
<feature type="domain" description="AMP-dependent synthetase/ligase" evidence="5">
    <location>
        <begin position="55"/>
        <end position="405"/>
    </location>
</feature>
<proteinExistence type="inferred from homology"/>
<evidence type="ECO:0000256" key="4">
    <source>
        <dbReference type="ARBA" id="ARBA00022840"/>
    </source>
</evidence>
<dbReference type="PANTHER" id="PTHR43605">
    <property type="entry name" value="ACYL-COENZYME A SYNTHETASE"/>
    <property type="match status" value="1"/>
</dbReference>
<evidence type="ECO:0000313" key="8">
    <source>
        <dbReference type="Proteomes" id="UP000322244"/>
    </source>
</evidence>
<evidence type="ECO:0000259" key="6">
    <source>
        <dbReference type="Pfam" id="PF13193"/>
    </source>
</evidence>
<protein>
    <submittedName>
        <fullName evidence="7">AMP-binding protein</fullName>
    </submittedName>
</protein>
<dbReference type="InterPro" id="IPR042099">
    <property type="entry name" value="ANL_N_sf"/>
</dbReference>
<dbReference type="RefSeq" id="WP_149428212.1">
    <property type="nucleotide sequence ID" value="NZ_VLNY01000001.1"/>
</dbReference>
<dbReference type="SUPFAM" id="SSF56801">
    <property type="entry name" value="Acetyl-CoA synthetase-like"/>
    <property type="match status" value="1"/>
</dbReference>
<dbReference type="Proteomes" id="UP000322244">
    <property type="component" value="Unassembled WGS sequence"/>
</dbReference>
<evidence type="ECO:0000259" key="5">
    <source>
        <dbReference type="Pfam" id="PF00501"/>
    </source>
</evidence>
<dbReference type="InterPro" id="IPR051087">
    <property type="entry name" value="Mitochondrial_ACSM"/>
</dbReference>
<dbReference type="FunFam" id="3.30.300.30:FF:000028">
    <property type="entry name" value="AMP-dependent synthetase"/>
    <property type="match status" value="1"/>
</dbReference>
<accession>A0A5A7SF20</accession>
<dbReference type="GO" id="GO:0006633">
    <property type="term" value="P:fatty acid biosynthetic process"/>
    <property type="evidence" value="ECO:0007669"/>
    <property type="project" value="TreeGrafter"/>
</dbReference>
<dbReference type="Gene3D" id="3.40.50.12780">
    <property type="entry name" value="N-terminal domain of ligase-like"/>
    <property type="match status" value="1"/>
</dbReference>
<comment type="similarity">
    <text evidence="1">Belongs to the ATP-dependent AMP-binding enzyme family.</text>
</comment>
<gene>
    <name evidence="7" type="ORF">FOY51_00235</name>
</gene>
<dbReference type="InterPro" id="IPR000873">
    <property type="entry name" value="AMP-dep_synth/lig_dom"/>
</dbReference>
<dbReference type="GO" id="GO:0004321">
    <property type="term" value="F:fatty-acyl-CoA synthase activity"/>
    <property type="evidence" value="ECO:0007669"/>
    <property type="project" value="TreeGrafter"/>
</dbReference>
<organism evidence="7 8">
    <name type="scientific">Antrihabitans cavernicola</name>
    <dbReference type="NCBI Taxonomy" id="2495913"/>
    <lineage>
        <taxon>Bacteria</taxon>
        <taxon>Bacillati</taxon>
        <taxon>Actinomycetota</taxon>
        <taxon>Actinomycetes</taxon>
        <taxon>Mycobacteriales</taxon>
        <taxon>Nocardiaceae</taxon>
        <taxon>Antrihabitans</taxon>
    </lineage>
</organism>
<keyword evidence="8" id="KW-1185">Reference proteome</keyword>
<dbReference type="GO" id="GO:0005524">
    <property type="term" value="F:ATP binding"/>
    <property type="evidence" value="ECO:0007669"/>
    <property type="project" value="UniProtKB-KW"/>
</dbReference>
<dbReference type="EMBL" id="VLNY01000001">
    <property type="protein sequence ID" value="KAA0024436.1"/>
    <property type="molecule type" value="Genomic_DNA"/>
</dbReference>
<dbReference type="AlphaFoldDB" id="A0A5A7SF20"/>
<dbReference type="PROSITE" id="PS00455">
    <property type="entry name" value="AMP_BINDING"/>
    <property type="match status" value="1"/>
</dbReference>
<evidence type="ECO:0000313" key="7">
    <source>
        <dbReference type="EMBL" id="KAA0024436.1"/>
    </source>
</evidence>
<reference evidence="7 8" key="1">
    <citation type="submission" date="2019-07" db="EMBL/GenBank/DDBJ databases">
        <title>Rhodococcus cavernicolus sp. nov., isolated from a cave.</title>
        <authorList>
            <person name="Lee S.D."/>
        </authorList>
    </citation>
    <scope>NUCLEOTIDE SEQUENCE [LARGE SCALE GENOMIC DNA]</scope>
    <source>
        <strain evidence="7 8">C1-24</strain>
    </source>
</reference>
<dbReference type="GO" id="GO:0015645">
    <property type="term" value="F:fatty acid ligase activity"/>
    <property type="evidence" value="ECO:0007669"/>
    <property type="project" value="TreeGrafter"/>
</dbReference>
<feature type="domain" description="AMP-binding enzyme C-terminal" evidence="6">
    <location>
        <begin position="456"/>
        <end position="533"/>
    </location>
</feature>
<dbReference type="Pfam" id="PF13193">
    <property type="entry name" value="AMP-binding_C"/>
    <property type="match status" value="1"/>
</dbReference>
<keyword evidence="2" id="KW-0436">Ligase</keyword>
<keyword evidence="3" id="KW-0547">Nucleotide-binding</keyword>
<name>A0A5A7SF20_9NOCA</name>
<dbReference type="Gene3D" id="3.30.300.30">
    <property type="match status" value="1"/>
</dbReference>
<dbReference type="Pfam" id="PF00501">
    <property type="entry name" value="AMP-binding"/>
    <property type="match status" value="1"/>
</dbReference>
<dbReference type="InterPro" id="IPR020845">
    <property type="entry name" value="AMP-binding_CS"/>
</dbReference>
<comment type="caution">
    <text evidence="7">The sequence shown here is derived from an EMBL/GenBank/DDBJ whole genome shotgun (WGS) entry which is preliminary data.</text>
</comment>
<dbReference type="OrthoDB" id="9803968at2"/>
<keyword evidence="4" id="KW-0067">ATP-binding</keyword>
<evidence type="ECO:0000256" key="2">
    <source>
        <dbReference type="ARBA" id="ARBA00022598"/>
    </source>
</evidence>